<dbReference type="Proteomes" id="UP000032274">
    <property type="component" value="Unassembled WGS sequence"/>
</dbReference>
<evidence type="ECO:0000313" key="2">
    <source>
        <dbReference type="Proteomes" id="UP000032274"/>
    </source>
</evidence>
<reference evidence="1 2" key="1">
    <citation type="submission" date="2015-01" db="EMBL/GenBank/DDBJ databases">
        <title>Characterization of Swiss Staphylococcus aureus strains involved in food poisoning.</title>
        <authorList>
            <person name="Crovadore J."/>
            <person name="Chablais R."/>
            <person name="Tonacini J."/>
            <person name="Schnyder B."/>
            <person name="Lefort F."/>
        </authorList>
    </citation>
    <scope>NUCLEOTIDE SEQUENCE [LARGE SCALE GENOMIC DNA]</scope>
    <source>
        <strain evidence="1 2">SA-120</strain>
    </source>
</reference>
<dbReference type="AlphaFoldDB" id="A0AA40JPZ5"/>
<protein>
    <submittedName>
        <fullName evidence="1">Uncharacterized protein</fullName>
    </submittedName>
</protein>
<comment type="caution">
    <text evidence="1">The sequence shown here is derived from an EMBL/GenBank/DDBJ whole genome shotgun (WGS) entry which is preliminary data.</text>
</comment>
<accession>A0AA40JPZ5</accession>
<name>A0AA40JPZ5_STAAU</name>
<sequence>MECLAWKKGLLRGASQLAGDELPAAPTLGPHVEAREARGAGGAVVLAQVERPAGGDIGDIAIAADPGIGDVHRGEALAWRQGPVDLRSLG</sequence>
<gene>
    <name evidence="1" type="ORF">QU38_02600</name>
</gene>
<evidence type="ECO:0000313" key="1">
    <source>
        <dbReference type="EMBL" id="KIU01120.1"/>
    </source>
</evidence>
<proteinExistence type="predicted"/>
<feature type="non-terminal residue" evidence="1">
    <location>
        <position position="90"/>
    </location>
</feature>
<dbReference type="EMBL" id="JXIG01000549">
    <property type="protein sequence ID" value="KIU01120.1"/>
    <property type="molecule type" value="Genomic_DNA"/>
</dbReference>
<organism evidence="1 2">
    <name type="scientific">Staphylococcus aureus</name>
    <dbReference type="NCBI Taxonomy" id="1280"/>
    <lineage>
        <taxon>Bacteria</taxon>
        <taxon>Bacillati</taxon>
        <taxon>Bacillota</taxon>
        <taxon>Bacilli</taxon>
        <taxon>Bacillales</taxon>
        <taxon>Staphylococcaceae</taxon>
        <taxon>Staphylococcus</taxon>
    </lineage>
</organism>